<feature type="domain" description="Carboxymuconolactone decarboxylase-like" evidence="1">
    <location>
        <begin position="42"/>
        <end position="113"/>
    </location>
</feature>
<reference evidence="3" key="2">
    <citation type="journal article" date="2022" name="Microbiol. Resour. Announc.">
        <title>Genome Sequence of Cupriavidus campinensis Strain G5, a Member of a Bacterial Consortium Capable of Polyethylene Degradation.</title>
        <authorList>
            <person name="Schneider B."/>
            <person name="Pfeiffer F."/>
            <person name="Dyall-Smith M."/>
            <person name="Kunte H.J."/>
        </authorList>
    </citation>
    <scope>NUCLEOTIDE SEQUENCE</scope>
    <source>
        <strain evidence="3">G5</strain>
    </source>
</reference>
<dbReference type="Gene3D" id="1.20.1290.10">
    <property type="entry name" value="AhpD-like"/>
    <property type="match status" value="1"/>
</dbReference>
<dbReference type="InterPro" id="IPR003779">
    <property type="entry name" value="CMD-like"/>
</dbReference>
<dbReference type="AlphaFoldDB" id="A0AAE9I7L7"/>
<dbReference type="Pfam" id="PF02627">
    <property type="entry name" value="CMD"/>
    <property type="match status" value="1"/>
</dbReference>
<gene>
    <name evidence="2" type="ORF">FGG12_04560</name>
    <name evidence="3" type="ORF">M5D45_26235</name>
</gene>
<dbReference type="InterPro" id="IPR029032">
    <property type="entry name" value="AhpD-like"/>
</dbReference>
<evidence type="ECO:0000259" key="1">
    <source>
        <dbReference type="Pfam" id="PF02627"/>
    </source>
</evidence>
<accession>A0AAE9I7L7</accession>
<dbReference type="PANTHER" id="PTHR34846">
    <property type="entry name" value="4-CARBOXYMUCONOLACTONE DECARBOXYLASE FAMILY PROTEIN (AFU_ORTHOLOGUE AFUA_6G11590)"/>
    <property type="match status" value="1"/>
</dbReference>
<keyword evidence="4" id="KW-1185">Reference proteome</keyword>
<reference evidence="3" key="3">
    <citation type="submission" date="2022-05" db="EMBL/GenBank/DDBJ databases">
        <authorList>
            <person name="Kunte H.-J."/>
        </authorList>
    </citation>
    <scope>NUCLEOTIDE SEQUENCE</scope>
    <source>
        <strain evidence="3">G5</strain>
    </source>
</reference>
<evidence type="ECO:0000313" key="2">
    <source>
        <dbReference type="EMBL" id="TSP13760.1"/>
    </source>
</evidence>
<dbReference type="PANTHER" id="PTHR34846:SF11">
    <property type="entry name" value="4-CARBOXYMUCONOLACTONE DECARBOXYLASE FAMILY PROTEIN (AFU_ORTHOLOGUE AFUA_6G11590)"/>
    <property type="match status" value="1"/>
</dbReference>
<proteinExistence type="predicted"/>
<dbReference type="SUPFAM" id="SSF69118">
    <property type="entry name" value="AhpD-like"/>
    <property type="match status" value="1"/>
</dbReference>
<evidence type="ECO:0000313" key="4">
    <source>
        <dbReference type="Proteomes" id="UP000318943"/>
    </source>
</evidence>
<evidence type="ECO:0000313" key="3">
    <source>
        <dbReference type="EMBL" id="URF06595.1"/>
    </source>
</evidence>
<name>A0AAE9I7L7_9BURK</name>
<dbReference type="EMBL" id="VCIZ01000002">
    <property type="protein sequence ID" value="TSP13760.1"/>
    <property type="molecule type" value="Genomic_DNA"/>
</dbReference>
<dbReference type="EMBL" id="CP097331">
    <property type="protein sequence ID" value="URF06595.1"/>
    <property type="molecule type" value="Genomic_DNA"/>
</dbReference>
<organism evidence="3 5">
    <name type="scientific">Cupriavidus campinensis</name>
    <dbReference type="NCBI Taxonomy" id="151783"/>
    <lineage>
        <taxon>Bacteria</taxon>
        <taxon>Pseudomonadati</taxon>
        <taxon>Pseudomonadota</taxon>
        <taxon>Betaproteobacteria</taxon>
        <taxon>Burkholderiales</taxon>
        <taxon>Burkholderiaceae</taxon>
        <taxon>Cupriavidus</taxon>
    </lineage>
</organism>
<reference evidence="2 4" key="1">
    <citation type="submission" date="2019-05" db="EMBL/GenBank/DDBJ databases">
        <title>Whole genome sequence analysis of Cupriavidus campinensis S14E4C strain.</title>
        <authorList>
            <person name="Abbaszade G."/>
            <person name="Szabo A."/>
            <person name="Toumi M."/>
            <person name="Toth E."/>
        </authorList>
    </citation>
    <scope>NUCLEOTIDE SEQUENCE [LARGE SCALE GENOMIC DNA]</scope>
    <source>
        <strain evidence="2 4">S14E4C</strain>
    </source>
</reference>
<dbReference type="RefSeq" id="WP_144196462.1">
    <property type="nucleotide sequence ID" value="NZ_CAJPVH010000014.1"/>
</dbReference>
<dbReference type="Proteomes" id="UP000318943">
    <property type="component" value="Unassembled WGS sequence"/>
</dbReference>
<dbReference type="KEGG" id="ccam:M5D45_26235"/>
<evidence type="ECO:0000313" key="5">
    <source>
        <dbReference type="Proteomes" id="UP001056132"/>
    </source>
</evidence>
<dbReference type="Proteomes" id="UP001056132">
    <property type="component" value="Chromosome 2"/>
</dbReference>
<sequence>MPRIPTPALDAMTPAQRAVHDTIAGGPRGGVRGPLAVWLQRPQLAATAQALGQYCRYDSSLPPRLSELAILCMARAWRAEYEWYAHKPLALKAGVQPEVVEAIRTGRTPAFANEDEAVVHAVMQSLDQTRRIPDTLYKHAIDVLGQDGVVDLVGLAGYYTLISMTINAFEVVPPAGTPNELDPL</sequence>
<protein>
    <submittedName>
        <fullName evidence="3">Carboxymuconolactone decarboxylase family protein</fullName>
    </submittedName>
</protein>
<dbReference type="GO" id="GO:0051920">
    <property type="term" value="F:peroxiredoxin activity"/>
    <property type="evidence" value="ECO:0007669"/>
    <property type="project" value="InterPro"/>
</dbReference>